<evidence type="ECO:0000313" key="2">
    <source>
        <dbReference type="Proteomes" id="UP001321542"/>
    </source>
</evidence>
<dbReference type="Proteomes" id="UP001321542">
    <property type="component" value="Chromosome"/>
</dbReference>
<evidence type="ECO:0000313" key="1">
    <source>
        <dbReference type="EMBL" id="BBC30468.1"/>
    </source>
</evidence>
<reference evidence="1 2" key="2">
    <citation type="journal article" date="2023" name="ChemBioChem">
        <title>Acyltransferase Domain Exchange between Two Independent Type I Polyketide Synthases in the Same Producer Strain of Macrolide Antibiotics.</title>
        <authorList>
            <person name="Kudo F."/>
            <person name="Kishikawa K."/>
            <person name="Tsuboi K."/>
            <person name="Kido T."/>
            <person name="Usui T."/>
            <person name="Hashimoto J."/>
            <person name="Shin-Ya K."/>
            <person name="Miyanaga A."/>
            <person name="Eguchi T."/>
        </authorList>
    </citation>
    <scope>NUCLEOTIDE SEQUENCE [LARGE SCALE GENOMIC DNA]</scope>
    <source>
        <strain evidence="1 2">A-8890</strain>
    </source>
</reference>
<reference evidence="1 2" key="1">
    <citation type="journal article" date="2010" name="ChemBioChem">
        <title>Cloning and characterization of the biosynthetic gene cluster of 16-membered macrolide antibiotic FD-891: involvement of a dual functional cytochrome P450 monooxygenase catalyzing epoxidation and hydroxylation.</title>
        <authorList>
            <person name="Kudo F."/>
            <person name="Motegi A."/>
            <person name="Mizoue K."/>
            <person name="Eguchi T."/>
        </authorList>
    </citation>
    <scope>NUCLEOTIDE SEQUENCE [LARGE SCALE GENOMIC DNA]</scope>
    <source>
        <strain evidence="1 2">A-8890</strain>
    </source>
</reference>
<sequence>MISCALPAAPDADETVGEKPLPLAEWAETLVGAALAGTTIEVTKRYDS</sequence>
<proteinExistence type="predicted"/>
<dbReference type="EMBL" id="AP018448">
    <property type="protein sequence ID" value="BBC30468.1"/>
    <property type="molecule type" value="Genomic_DNA"/>
</dbReference>
<gene>
    <name evidence="1" type="ORF">SGFS_017620</name>
</gene>
<organism evidence="1 2">
    <name type="scientific">Streptomyces graminofaciens</name>
    <dbReference type="NCBI Taxonomy" id="68212"/>
    <lineage>
        <taxon>Bacteria</taxon>
        <taxon>Bacillati</taxon>
        <taxon>Actinomycetota</taxon>
        <taxon>Actinomycetes</taxon>
        <taxon>Kitasatosporales</taxon>
        <taxon>Streptomycetaceae</taxon>
        <taxon>Streptomyces</taxon>
    </lineage>
</organism>
<accession>A0ABM7F496</accession>
<keyword evidence="2" id="KW-1185">Reference proteome</keyword>
<protein>
    <submittedName>
        <fullName evidence="1">Uncharacterized protein</fullName>
    </submittedName>
</protein>
<name>A0ABM7F496_9ACTN</name>